<evidence type="ECO:0000313" key="3">
    <source>
        <dbReference type="Proteomes" id="UP001222027"/>
    </source>
</evidence>
<name>A0AAV8RBA4_ENSVE</name>
<evidence type="ECO:0000313" key="2">
    <source>
        <dbReference type="EMBL" id="KAJ8494102.1"/>
    </source>
</evidence>
<sequence length="96" mass="10025">MSSATPSANGTATAPKPPFSAKRYSGRPTESDLSSPTTSIRYICFATAPNAIDLFAELPSKFYETFAAHFTKRACCDQEGGSGCHLSPGVAARCSG</sequence>
<organism evidence="2 3">
    <name type="scientific">Ensete ventricosum</name>
    <name type="common">Abyssinian banana</name>
    <name type="synonym">Musa ensete</name>
    <dbReference type="NCBI Taxonomy" id="4639"/>
    <lineage>
        <taxon>Eukaryota</taxon>
        <taxon>Viridiplantae</taxon>
        <taxon>Streptophyta</taxon>
        <taxon>Embryophyta</taxon>
        <taxon>Tracheophyta</taxon>
        <taxon>Spermatophyta</taxon>
        <taxon>Magnoliopsida</taxon>
        <taxon>Liliopsida</taxon>
        <taxon>Zingiberales</taxon>
        <taxon>Musaceae</taxon>
        <taxon>Ensete</taxon>
    </lineage>
</organism>
<evidence type="ECO:0000256" key="1">
    <source>
        <dbReference type="SAM" id="MobiDB-lite"/>
    </source>
</evidence>
<reference evidence="2 3" key="1">
    <citation type="submission" date="2022-12" db="EMBL/GenBank/DDBJ databases">
        <title>Chromosome-scale assembly of the Ensete ventricosum genome.</title>
        <authorList>
            <person name="Dussert Y."/>
            <person name="Stocks J."/>
            <person name="Wendawek A."/>
            <person name="Woldeyes F."/>
            <person name="Nichols R.A."/>
            <person name="Borrell J.S."/>
        </authorList>
    </citation>
    <scope>NUCLEOTIDE SEQUENCE [LARGE SCALE GENOMIC DNA]</scope>
    <source>
        <strain evidence="3">cv. Maze</strain>
        <tissue evidence="2">Seeds</tissue>
    </source>
</reference>
<dbReference type="Proteomes" id="UP001222027">
    <property type="component" value="Unassembled WGS sequence"/>
</dbReference>
<comment type="caution">
    <text evidence="2">The sequence shown here is derived from an EMBL/GenBank/DDBJ whole genome shotgun (WGS) entry which is preliminary data.</text>
</comment>
<keyword evidence="3" id="KW-1185">Reference proteome</keyword>
<feature type="region of interest" description="Disordered" evidence="1">
    <location>
        <begin position="1"/>
        <end position="35"/>
    </location>
</feature>
<protein>
    <submittedName>
        <fullName evidence="2">Uncharacterized protein</fullName>
    </submittedName>
</protein>
<accession>A0AAV8RBA4</accession>
<dbReference type="EMBL" id="JAQQAF010000004">
    <property type="protein sequence ID" value="KAJ8494102.1"/>
    <property type="molecule type" value="Genomic_DNA"/>
</dbReference>
<feature type="compositionally biased region" description="Polar residues" evidence="1">
    <location>
        <begin position="1"/>
        <end position="12"/>
    </location>
</feature>
<dbReference type="AlphaFoldDB" id="A0AAV8RBA4"/>
<proteinExistence type="predicted"/>
<gene>
    <name evidence="2" type="ORF">OPV22_015823</name>
</gene>